<evidence type="ECO:0000259" key="7">
    <source>
        <dbReference type="Pfam" id="PF00535"/>
    </source>
</evidence>
<evidence type="ECO:0000313" key="8">
    <source>
        <dbReference type="EMBL" id="MBS3696185.1"/>
    </source>
</evidence>
<dbReference type="InterPro" id="IPR007554">
    <property type="entry name" value="Glycerophosphate_synth"/>
</dbReference>
<evidence type="ECO:0000313" key="9">
    <source>
        <dbReference type="Proteomes" id="UP000681586"/>
    </source>
</evidence>
<evidence type="ECO:0000256" key="1">
    <source>
        <dbReference type="ARBA" id="ARBA00004202"/>
    </source>
</evidence>
<dbReference type="Pfam" id="PF00535">
    <property type="entry name" value="Glycos_transf_2"/>
    <property type="match status" value="1"/>
</dbReference>
<evidence type="ECO:0000256" key="5">
    <source>
        <dbReference type="ARBA" id="ARBA00022944"/>
    </source>
</evidence>
<feature type="domain" description="Glycosyltransferase 2-like" evidence="7">
    <location>
        <begin position="357"/>
        <end position="515"/>
    </location>
</feature>
<dbReference type="InterPro" id="IPR043148">
    <property type="entry name" value="TagF_C"/>
</dbReference>
<name>A0ABS5MJT7_9STAP</name>
<accession>A0ABS5MJT7</accession>
<dbReference type="Gene3D" id="3.40.50.12580">
    <property type="match status" value="1"/>
</dbReference>
<sequence>MIRNVIKQVYLSLLFIFNKFFKHNIKSRNVVVFMTFKEDVLPIIEELKREGYCITIIAHPKWLEFANSLEVDKVINLKNKYVVQQLKAIKKSKTIIIDTYYLLLGSISKSREQSVIQTWHAAGALKNFGLEDNSINKSNKQLIKNYLSVYHFTDYYLVSSDIMKDVFINSLDAKEEQMLPFGLPRLDQYKNKHTYNDHSKKIALYVPTYRDYTNEIQTIDKEVFEKMCPDYELITKLHPSITSYDSDERNIQELVEIADVIITDYSSLSIEASLLNKPIIFYCYDEEKYDEMRGLNKYYYEMTKENKAYNLEMLYKLVNRCKVNEAIKPMWHQYTHFDATKKLIDFIKKESKPMEVSVIIPIYNAEKTIEETIRSIKSNYEHEIICINDGSKDYSADVISKINNPNIVLLNRENKGAAATRNEGISIAKGKYIMFCDADDKLGEGIIDKMVKAIKENGTDIVVGKVSHLIGEEIRPIKTYNDLKAIEHTTLNRTPEIIQSIGPYGKLYKSEIIRDIRFDEDITFCEEHTFNLKAWSNSKITIIDDLAYLYNIGIEDSIVASSYKHIEKYLNDATEVRKRSLVILDELKEKVSNYYSYRMDYLIIYFLIRNNFMKVENLDDLINPATKYLKGIEKIETDSVKELKELILTISSGAQYEKYVEVSKELKLEFNKKTYRNYQMKLLKLKTKMNLRSIKNKSKKISH</sequence>
<dbReference type="Gene3D" id="3.40.50.11820">
    <property type="match status" value="1"/>
</dbReference>
<evidence type="ECO:0000256" key="2">
    <source>
        <dbReference type="ARBA" id="ARBA00010488"/>
    </source>
</evidence>
<dbReference type="InterPro" id="IPR051612">
    <property type="entry name" value="Teichoic_Acid_Biosynth"/>
</dbReference>
<protein>
    <submittedName>
        <fullName evidence="8">CDP-glycerol glycerophosphotransferase family protein</fullName>
    </submittedName>
</protein>
<dbReference type="Gene3D" id="3.90.550.10">
    <property type="entry name" value="Spore Coat Polysaccharide Biosynthesis Protein SpsA, Chain A"/>
    <property type="match status" value="1"/>
</dbReference>
<dbReference type="CDD" id="cd00761">
    <property type="entry name" value="Glyco_tranf_GTA_type"/>
    <property type="match status" value="1"/>
</dbReference>
<keyword evidence="4" id="KW-0808">Transferase</keyword>
<evidence type="ECO:0000256" key="6">
    <source>
        <dbReference type="ARBA" id="ARBA00023136"/>
    </source>
</evidence>
<dbReference type="EMBL" id="JAGXBM010000001">
    <property type="protein sequence ID" value="MBS3696185.1"/>
    <property type="molecule type" value="Genomic_DNA"/>
</dbReference>
<gene>
    <name evidence="8" type="ORF">JJQ58_01650</name>
</gene>
<dbReference type="Pfam" id="PF04464">
    <property type="entry name" value="Glyphos_transf"/>
    <property type="match status" value="1"/>
</dbReference>
<dbReference type="InterPro" id="IPR029044">
    <property type="entry name" value="Nucleotide-diphossugar_trans"/>
</dbReference>
<dbReference type="InterPro" id="IPR043149">
    <property type="entry name" value="TagF_N"/>
</dbReference>
<dbReference type="PANTHER" id="PTHR37316">
    <property type="entry name" value="TEICHOIC ACID GLYCEROL-PHOSPHATE PRIMASE"/>
    <property type="match status" value="1"/>
</dbReference>
<reference evidence="8 9" key="1">
    <citation type="submission" date="2021-05" db="EMBL/GenBank/DDBJ databases">
        <title>Staphylococcus fleurettii isolated from lake water in First Nation community in Manitoba, Canada.</title>
        <authorList>
            <person name="Bashar S."/>
            <person name="Murdock A."/>
            <person name="Patidar R."/>
            <person name="Golding G."/>
            <person name="Farenhorst A."/>
            <person name="Kumar A."/>
        </authorList>
    </citation>
    <scope>NUCLEOTIDE SEQUENCE [LARGE SCALE GENOMIC DNA]</scope>
    <source>
        <strain evidence="8 9">SF002</strain>
    </source>
</reference>
<organism evidence="8 9">
    <name type="scientific">Mammaliicoccus fleurettii</name>
    <dbReference type="NCBI Taxonomy" id="150056"/>
    <lineage>
        <taxon>Bacteria</taxon>
        <taxon>Bacillati</taxon>
        <taxon>Bacillota</taxon>
        <taxon>Bacilli</taxon>
        <taxon>Bacillales</taxon>
        <taxon>Staphylococcaceae</taxon>
        <taxon>Mammaliicoccus</taxon>
    </lineage>
</organism>
<comment type="caution">
    <text evidence="8">The sequence shown here is derived from an EMBL/GenBank/DDBJ whole genome shotgun (WGS) entry which is preliminary data.</text>
</comment>
<dbReference type="InterPro" id="IPR001173">
    <property type="entry name" value="Glyco_trans_2-like"/>
</dbReference>
<dbReference type="Proteomes" id="UP000681586">
    <property type="component" value="Unassembled WGS sequence"/>
</dbReference>
<evidence type="ECO:0000256" key="3">
    <source>
        <dbReference type="ARBA" id="ARBA00022475"/>
    </source>
</evidence>
<dbReference type="RefSeq" id="WP_203153876.1">
    <property type="nucleotide sequence ID" value="NZ_JAAQPD010000012.1"/>
</dbReference>
<dbReference type="SUPFAM" id="SSF53448">
    <property type="entry name" value="Nucleotide-diphospho-sugar transferases"/>
    <property type="match status" value="1"/>
</dbReference>
<evidence type="ECO:0000256" key="4">
    <source>
        <dbReference type="ARBA" id="ARBA00022679"/>
    </source>
</evidence>
<keyword evidence="3" id="KW-1003">Cell membrane</keyword>
<keyword evidence="6" id="KW-0472">Membrane</keyword>
<keyword evidence="5" id="KW-0777">Teichoic acid biosynthesis</keyword>
<dbReference type="PANTHER" id="PTHR37316:SF1">
    <property type="entry name" value="TEICHOIC ACID GLYCEROL-PHOSPHATE PRIMASE"/>
    <property type="match status" value="1"/>
</dbReference>
<dbReference type="SUPFAM" id="SSF53756">
    <property type="entry name" value="UDP-Glycosyltransferase/glycogen phosphorylase"/>
    <property type="match status" value="1"/>
</dbReference>
<comment type="similarity">
    <text evidence="2">Belongs to the CDP-glycerol glycerophosphotransferase family.</text>
</comment>
<keyword evidence="9" id="KW-1185">Reference proteome</keyword>
<proteinExistence type="inferred from homology"/>
<comment type="subcellular location">
    <subcellularLocation>
        <location evidence="1">Cell membrane</location>
        <topology evidence="1">Peripheral membrane protein</topology>
    </subcellularLocation>
</comment>